<dbReference type="GO" id="GO:0000155">
    <property type="term" value="F:phosphorelay sensor kinase activity"/>
    <property type="evidence" value="ECO:0007669"/>
    <property type="project" value="InterPro"/>
</dbReference>
<evidence type="ECO:0000259" key="13">
    <source>
        <dbReference type="PROSITE" id="PS50885"/>
    </source>
</evidence>
<feature type="transmembrane region" description="Helical" evidence="11">
    <location>
        <begin position="12"/>
        <end position="33"/>
    </location>
</feature>
<dbReference type="InterPro" id="IPR036890">
    <property type="entry name" value="HATPase_C_sf"/>
</dbReference>
<dbReference type="InterPro" id="IPR003661">
    <property type="entry name" value="HisK_dim/P_dom"/>
</dbReference>
<dbReference type="SUPFAM" id="SSF55874">
    <property type="entry name" value="ATPase domain of HSP90 chaperone/DNA topoisomerase II/histidine kinase"/>
    <property type="match status" value="1"/>
</dbReference>
<comment type="caution">
    <text evidence="14">The sequence shown here is derived from an EMBL/GenBank/DDBJ whole genome shotgun (WGS) entry which is preliminary data.</text>
</comment>
<evidence type="ECO:0000256" key="8">
    <source>
        <dbReference type="ARBA" id="ARBA00022989"/>
    </source>
</evidence>
<dbReference type="PROSITE" id="PS50885">
    <property type="entry name" value="HAMP"/>
    <property type="match status" value="1"/>
</dbReference>
<dbReference type="Pfam" id="PF02518">
    <property type="entry name" value="HATPase_c"/>
    <property type="match status" value="1"/>
</dbReference>
<dbReference type="CDD" id="cd00082">
    <property type="entry name" value="HisKA"/>
    <property type="match status" value="1"/>
</dbReference>
<dbReference type="Gene3D" id="1.10.287.130">
    <property type="match status" value="1"/>
</dbReference>
<dbReference type="SMART" id="SM00388">
    <property type="entry name" value="HisKA"/>
    <property type="match status" value="1"/>
</dbReference>
<dbReference type="AlphaFoldDB" id="A0A0G1S232"/>
<gene>
    <name evidence="14" type="ORF">UX87_C0021G0003</name>
</gene>
<dbReference type="CDD" id="cd06225">
    <property type="entry name" value="HAMP"/>
    <property type="match status" value="1"/>
</dbReference>
<evidence type="ECO:0000256" key="11">
    <source>
        <dbReference type="SAM" id="Phobius"/>
    </source>
</evidence>
<evidence type="ECO:0000259" key="12">
    <source>
        <dbReference type="PROSITE" id="PS50109"/>
    </source>
</evidence>
<protein>
    <recommendedName>
        <fullName evidence="3">histidine kinase</fullName>
        <ecNumber evidence="3">2.7.13.3</ecNumber>
    </recommendedName>
</protein>
<dbReference type="InterPro" id="IPR003660">
    <property type="entry name" value="HAMP_dom"/>
</dbReference>
<evidence type="ECO:0000256" key="2">
    <source>
        <dbReference type="ARBA" id="ARBA00004370"/>
    </source>
</evidence>
<dbReference type="InterPro" id="IPR005467">
    <property type="entry name" value="His_kinase_dom"/>
</dbReference>
<dbReference type="SMART" id="SM00387">
    <property type="entry name" value="HATPase_c"/>
    <property type="match status" value="1"/>
</dbReference>
<sequence>MTKIFSLTNRLVIWFSLAFAVSSTVLFGTFYYLTVQTLLDQTDREILDHARALAYSENTLRASFESIPGMIIAITDASGQIRVSSSLSSEDLNTLSDVVKTQKSIKDPFFSSKQLSNSNFRLGVIPLTGENTQSLIIVGHPTDVIDHAMSRLLATLFVVTGLVWIPAAAGGWIAAKSALKPVKSLSEKMKKIDSGNLKDRLEIKETGDEIEELSHSFNYLLSRLEESFDRERQFIADIAHELKTPLTIIRSSMEVVLGKNRSNNDYRKTMEETVKVVDRLSGVVNDVLELARSKTEQDSNLFKTADLTSVVRDISELTEKLAVSKRISVSQKITSGVTIPGERQKLFRALFNLADNAVKYTPASGKIGIRLEKEKDHALFEISNTGKGIQPAELPNIFNRFYQGTGDRDTQGSGLGLAICKSIIEAHKGKISVFSQPGKTTVFKIHLPLTKHS</sequence>
<feature type="domain" description="Histidine kinase" evidence="12">
    <location>
        <begin position="237"/>
        <end position="451"/>
    </location>
</feature>
<dbReference type="InterPro" id="IPR036097">
    <property type="entry name" value="HisK_dim/P_sf"/>
</dbReference>
<evidence type="ECO:0000313" key="15">
    <source>
        <dbReference type="Proteomes" id="UP000034364"/>
    </source>
</evidence>
<name>A0A0G1S232_9BACT</name>
<dbReference type="GO" id="GO:0005886">
    <property type="term" value="C:plasma membrane"/>
    <property type="evidence" value="ECO:0007669"/>
    <property type="project" value="TreeGrafter"/>
</dbReference>
<keyword evidence="4" id="KW-0597">Phosphoprotein</keyword>
<keyword evidence="7 14" id="KW-0418">Kinase</keyword>
<dbReference type="Gene3D" id="6.10.340.10">
    <property type="match status" value="1"/>
</dbReference>
<evidence type="ECO:0000256" key="1">
    <source>
        <dbReference type="ARBA" id="ARBA00000085"/>
    </source>
</evidence>
<evidence type="ECO:0000256" key="9">
    <source>
        <dbReference type="ARBA" id="ARBA00023012"/>
    </source>
</evidence>
<keyword evidence="9" id="KW-0902">Two-component regulatory system</keyword>
<dbReference type="CDD" id="cd00075">
    <property type="entry name" value="HATPase"/>
    <property type="match status" value="1"/>
</dbReference>
<keyword evidence="10 11" id="KW-0472">Membrane</keyword>
<organism evidence="14 15">
    <name type="scientific">Candidatus Amesbacteria bacterium GW2011_GWA1_47_16</name>
    <dbReference type="NCBI Taxonomy" id="1618353"/>
    <lineage>
        <taxon>Bacteria</taxon>
        <taxon>Candidatus Amesiibacteriota</taxon>
    </lineage>
</organism>
<reference evidence="14 15" key="1">
    <citation type="journal article" date="2015" name="Nature">
        <title>rRNA introns, odd ribosomes, and small enigmatic genomes across a large radiation of phyla.</title>
        <authorList>
            <person name="Brown C.T."/>
            <person name="Hug L.A."/>
            <person name="Thomas B.C."/>
            <person name="Sharon I."/>
            <person name="Castelle C.J."/>
            <person name="Singh A."/>
            <person name="Wilkins M.J."/>
            <person name="Williams K.H."/>
            <person name="Banfield J.F."/>
        </authorList>
    </citation>
    <scope>NUCLEOTIDE SEQUENCE [LARGE SCALE GENOMIC DNA]</scope>
</reference>
<evidence type="ECO:0000256" key="3">
    <source>
        <dbReference type="ARBA" id="ARBA00012438"/>
    </source>
</evidence>
<dbReference type="Proteomes" id="UP000034364">
    <property type="component" value="Unassembled WGS sequence"/>
</dbReference>
<comment type="catalytic activity">
    <reaction evidence="1">
        <text>ATP + protein L-histidine = ADP + protein N-phospho-L-histidine.</text>
        <dbReference type="EC" id="2.7.13.3"/>
    </reaction>
</comment>
<accession>A0A0G1S232</accession>
<dbReference type="SUPFAM" id="SSF47384">
    <property type="entry name" value="Homodimeric domain of signal transducing histidine kinase"/>
    <property type="match status" value="1"/>
</dbReference>
<dbReference type="EC" id="2.7.13.3" evidence="3"/>
<keyword evidence="8 11" id="KW-1133">Transmembrane helix</keyword>
<dbReference type="Pfam" id="PF00512">
    <property type="entry name" value="HisKA"/>
    <property type="match status" value="1"/>
</dbReference>
<dbReference type="Gene3D" id="3.30.565.10">
    <property type="entry name" value="Histidine kinase-like ATPase, C-terminal domain"/>
    <property type="match status" value="1"/>
</dbReference>
<keyword evidence="5" id="KW-0808">Transferase</keyword>
<dbReference type="InterPro" id="IPR003594">
    <property type="entry name" value="HATPase_dom"/>
</dbReference>
<dbReference type="FunFam" id="3.30.565.10:FF:000006">
    <property type="entry name" value="Sensor histidine kinase WalK"/>
    <property type="match status" value="1"/>
</dbReference>
<dbReference type="EMBL" id="LCNV01000021">
    <property type="protein sequence ID" value="KKU63574.1"/>
    <property type="molecule type" value="Genomic_DNA"/>
</dbReference>
<comment type="subcellular location">
    <subcellularLocation>
        <location evidence="2">Membrane</location>
    </subcellularLocation>
</comment>
<evidence type="ECO:0000313" key="14">
    <source>
        <dbReference type="EMBL" id="KKU63574.1"/>
    </source>
</evidence>
<dbReference type="InterPro" id="IPR004358">
    <property type="entry name" value="Sig_transdc_His_kin-like_C"/>
</dbReference>
<dbReference type="Pfam" id="PF00672">
    <property type="entry name" value="HAMP"/>
    <property type="match status" value="1"/>
</dbReference>
<evidence type="ECO:0000256" key="5">
    <source>
        <dbReference type="ARBA" id="ARBA00022679"/>
    </source>
</evidence>
<evidence type="ECO:0000256" key="6">
    <source>
        <dbReference type="ARBA" id="ARBA00022692"/>
    </source>
</evidence>
<keyword evidence="6 11" id="KW-0812">Transmembrane</keyword>
<dbReference type="InterPro" id="IPR050428">
    <property type="entry name" value="TCS_sensor_his_kinase"/>
</dbReference>
<evidence type="ECO:0000256" key="10">
    <source>
        <dbReference type="ARBA" id="ARBA00023136"/>
    </source>
</evidence>
<feature type="domain" description="HAMP" evidence="13">
    <location>
        <begin position="176"/>
        <end position="229"/>
    </location>
</feature>
<dbReference type="SUPFAM" id="SSF158472">
    <property type="entry name" value="HAMP domain-like"/>
    <property type="match status" value="1"/>
</dbReference>
<feature type="transmembrane region" description="Helical" evidence="11">
    <location>
        <begin position="152"/>
        <end position="175"/>
    </location>
</feature>
<dbReference type="PANTHER" id="PTHR45436">
    <property type="entry name" value="SENSOR HISTIDINE KINASE YKOH"/>
    <property type="match status" value="1"/>
</dbReference>
<dbReference type="PANTHER" id="PTHR45436:SF5">
    <property type="entry name" value="SENSOR HISTIDINE KINASE TRCS"/>
    <property type="match status" value="1"/>
</dbReference>
<evidence type="ECO:0000256" key="4">
    <source>
        <dbReference type="ARBA" id="ARBA00022553"/>
    </source>
</evidence>
<dbReference type="PROSITE" id="PS50109">
    <property type="entry name" value="HIS_KIN"/>
    <property type="match status" value="1"/>
</dbReference>
<dbReference type="PRINTS" id="PR00344">
    <property type="entry name" value="BCTRLSENSOR"/>
</dbReference>
<dbReference type="SMART" id="SM00304">
    <property type="entry name" value="HAMP"/>
    <property type="match status" value="1"/>
</dbReference>
<evidence type="ECO:0000256" key="7">
    <source>
        <dbReference type="ARBA" id="ARBA00022777"/>
    </source>
</evidence>
<proteinExistence type="predicted"/>